<keyword evidence="1" id="KW-0812">Transmembrane</keyword>
<dbReference type="Proteomes" id="UP000324897">
    <property type="component" value="Unassembled WGS sequence"/>
</dbReference>
<dbReference type="EMBL" id="RWGY01000051">
    <property type="protein sequence ID" value="TVU05902.1"/>
    <property type="molecule type" value="Genomic_DNA"/>
</dbReference>
<accession>A0A5J9T3L6</accession>
<feature type="transmembrane region" description="Helical" evidence="1">
    <location>
        <begin position="160"/>
        <end position="181"/>
    </location>
</feature>
<dbReference type="AlphaFoldDB" id="A0A5J9T3L6"/>
<evidence type="ECO:0000313" key="2">
    <source>
        <dbReference type="EMBL" id="TVU05902.1"/>
    </source>
</evidence>
<keyword evidence="3" id="KW-1185">Reference proteome</keyword>
<evidence type="ECO:0000256" key="1">
    <source>
        <dbReference type="SAM" id="Phobius"/>
    </source>
</evidence>
<gene>
    <name evidence="2" type="ORF">EJB05_49086</name>
</gene>
<protein>
    <submittedName>
        <fullName evidence="2">Uncharacterized protein</fullName>
    </submittedName>
</protein>
<feature type="transmembrane region" description="Helical" evidence="1">
    <location>
        <begin position="30"/>
        <end position="50"/>
    </location>
</feature>
<dbReference type="Gramene" id="TVU05902">
    <property type="protein sequence ID" value="TVU05902"/>
    <property type="gene ID" value="EJB05_49086"/>
</dbReference>
<organism evidence="2 3">
    <name type="scientific">Eragrostis curvula</name>
    <name type="common">weeping love grass</name>
    <dbReference type="NCBI Taxonomy" id="38414"/>
    <lineage>
        <taxon>Eukaryota</taxon>
        <taxon>Viridiplantae</taxon>
        <taxon>Streptophyta</taxon>
        <taxon>Embryophyta</taxon>
        <taxon>Tracheophyta</taxon>
        <taxon>Spermatophyta</taxon>
        <taxon>Magnoliopsida</taxon>
        <taxon>Liliopsida</taxon>
        <taxon>Poales</taxon>
        <taxon>Poaceae</taxon>
        <taxon>PACMAD clade</taxon>
        <taxon>Chloridoideae</taxon>
        <taxon>Eragrostideae</taxon>
        <taxon>Eragrostidinae</taxon>
        <taxon>Eragrostis</taxon>
    </lineage>
</organism>
<comment type="caution">
    <text evidence="2">The sequence shown here is derived from an EMBL/GenBank/DDBJ whole genome shotgun (WGS) entry which is preliminary data.</text>
</comment>
<evidence type="ECO:0000313" key="3">
    <source>
        <dbReference type="Proteomes" id="UP000324897"/>
    </source>
</evidence>
<keyword evidence="1" id="KW-0472">Membrane</keyword>
<sequence length="220" mass="22934">MAAVADRAQAVPSPPSGLAPEPLRSRLAQAVADAVACAFLASAWVFFAAWTVLAVGRLACEGDCPVKHAALIVTISAAILAFVVCPVATMLLIHYTADSGADEAEQGPAPEMGKDSVCFVIFYGGAFLTFFVVAMVGVVVNEGSHVKGCTKERVGLAMMGLGILGNCGLLPCLVLIPALALDGWRRRRAGWRWCGKFVGKPSRAATAVMMGKEPQALSIC</sequence>
<reference evidence="2 3" key="1">
    <citation type="journal article" date="2019" name="Sci. Rep.">
        <title>A high-quality genome of Eragrostis curvula grass provides insights into Poaceae evolution and supports new strategies to enhance forage quality.</title>
        <authorList>
            <person name="Carballo J."/>
            <person name="Santos B.A.C.M."/>
            <person name="Zappacosta D."/>
            <person name="Garbus I."/>
            <person name="Selva J.P."/>
            <person name="Gallo C.A."/>
            <person name="Diaz A."/>
            <person name="Albertini E."/>
            <person name="Caccamo M."/>
            <person name="Echenique V."/>
        </authorList>
    </citation>
    <scope>NUCLEOTIDE SEQUENCE [LARGE SCALE GENOMIC DNA]</scope>
    <source>
        <strain evidence="3">cv. Victoria</strain>
        <tissue evidence="2">Leaf</tissue>
    </source>
</reference>
<feature type="transmembrane region" description="Helical" evidence="1">
    <location>
        <begin position="116"/>
        <end position="140"/>
    </location>
</feature>
<name>A0A5J9T3L6_9POAL</name>
<feature type="transmembrane region" description="Helical" evidence="1">
    <location>
        <begin position="70"/>
        <end position="95"/>
    </location>
</feature>
<keyword evidence="1" id="KW-1133">Transmembrane helix</keyword>
<proteinExistence type="predicted"/>